<dbReference type="SUPFAM" id="SSF53774">
    <property type="entry name" value="Glutaminase/Asparaginase"/>
    <property type="match status" value="1"/>
</dbReference>
<sequence>MRLLLIHTGGTLMMRGGDPTPLEPDVYTRDLVAELPVLRKLAEIETKILYNLDSADFQPHHWVELAKTVHGSLDRYDGFVIVHGTDTMAYTASALAFLLPGLDRPVILTGAQKPLADVRTDARTNLVDACHLATTRIPEVGIAFHSELLRGCRATKLDAWGMKAFGSPACPPLAELGLGVNHAPHVLAPRPWAPFDGRLEPHVLAVRTFPGLDPRLLHGALAVGVKGMVIEAFGAGNVPRLENSLVPVIEAARAADVPVVIVSQSMRGAVDLTRYHGGVAAARAGAIGAGDMTTEAALTKLMIVLGRAEGVSEGRTSAVRAAFTASWAGEISL</sequence>
<dbReference type="GO" id="GO:0004067">
    <property type="term" value="F:asparaginase activity"/>
    <property type="evidence" value="ECO:0007669"/>
    <property type="project" value="UniProtKB-UniRule"/>
</dbReference>
<dbReference type="PROSITE" id="PS00917">
    <property type="entry name" value="ASN_GLN_ASE_2"/>
    <property type="match status" value="1"/>
</dbReference>
<reference evidence="6 7" key="1">
    <citation type="submission" date="2021-04" db="EMBL/GenBank/DDBJ databases">
        <title>Genome analysis of Polyangium sp.</title>
        <authorList>
            <person name="Li Y."/>
            <person name="Wang J."/>
        </authorList>
    </citation>
    <scope>NUCLEOTIDE SEQUENCE [LARGE SCALE GENOMIC DNA]</scope>
    <source>
        <strain evidence="6 7">SDU14</strain>
    </source>
</reference>
<name>A0A9X3WZ03_9BACT</name>
<dbReference type="SFLD" id="SFLDS00057">
    <property type="entry name" value="Glutaminase/Asparaginase"/>
    <property type="match status" value="1"/>
</dbReference>
<dbReference type="InterPro" id="IPR037152">
    <property type="entry name" value="L-asparaginase_N_sf"/>
</dbReference>
<proteinExistence type="predicted"/>
<dbReference type="EMBL" id="JAGTJJ010000003">
    <property type="protein sequence ID" value="MDC3980904.1"/>
    <property type="molecule type" value="Genomic_DNA"/>
</dbReference>
<feature type="active site" description="O-isoaspartyl threonine intermediate" evidence="1">
    <location>
        <position position="11"/>
    </location>
</feature>
<evidence type="ECO:0000256" key="3">
    <source>
        <dbReference type="PROSITE-ProRule" id="PRU10100"/>
    </source>
</evidence>
<dbReference type="CDD" id="cd08963">
    <property type="entry name" value="L-asparaginase_I"/>
    <property type="match status" value="1"/>
</dbReference>
<dbReference type="InterPro" id="IPR027475">
    <property type="entry name" value="Asparaginase/glutaminase_AS2"/>
</dbReference>
<evidence type="ECO:0000256" key="2">
    <source>
        <dbReference type="PIRSR" id="PIRSR001220-2"/>
    </source>
</evidence>
<dbReference type="PANTHER" id="PTHR11707">
    <property type="entry name" value="L-ASPARAGINASE"/>
    <property type="match status" value="1"/>
</dbReference>
<comment type="caution">
    <text evidence="6">The sequence shown here is derived from an EMBL/GenBank/DDBJ whole genome shotgun (WGS) entry which is preliminary data.</text>
</comment>
<dbReference type="PROSITE" id="PS51732">
    <property type="entry name" value="ASN_GLN_ASE_3"/>
    <property type="match status" value="1"/>
</dbReference>
<dbReference type="InterPro" id="IPR036152">
    <property type="entry name" value="Asp/glu_Ase-like_sf"/>
</dbReference>
<evidence type="ECO:0000259" key="4">
    <source>
        <dbReference type="Pfam" id="PF00710"/>
    </source>
</evidence>
<dbReference type="InterPro" id="IPR027474">
    <property type="entry name" value="L-asparaginase_N"/>
</dbReference>
<dbReference type="Gene3D" id="3.40.50.40">
    <property type="match status" value="1"/>
</dbReference>
<evidence type="ECO:0000313" key="6">
    <source>
        <dbReference type="EMBL" id="MDC3980904.1"/>
    </source>
</evidence>
<feature type="binding site" evidence="2">
    <location>
        <begin position="85"/>
        <end position="86"/>
    </location>
    <ligand>
        <name>substrate</name>
    </ligand>
</feature>
<dbReference type="RefSeq" id="WP_272419538.1">
    <property type="nucleotide sequence ID" value="NZ_JAGTJJ010000003.1"/>
</dbReference>
<gene>
    <name evidence="6" type="ORF">KEG57_10375</name>
</gene>
<feature type="binding site" evidence="2">
    <location>
        <position position="54"/>
    </location>
    <ligand>
        <name>substrate</name>
    </ligand>
</feature>
<organism evidence="6 7">
    <name type="scientific">Polyangium jinanense</name>
    <dbReference type="NCBI Taxonomy" id="2829994"/>
    <lineage>
        <taxon>Bacteria</taxon>
        <taxon>Pseudomonadati</taxon>
        <taxon>Myxococcota</taxon>
        <taxon>Polyangia</taxon>
        <taxon>Polyangiales</taxon>
        <taxon>Polyangiaceae</taxon>
        <taxon>Polyangium</taxon>
    </lineage>
</organism>
<evidence type="ECO:0000256" key="1">
    <source>
        <dbReference type="PIRSR" id="PIRSR001220-1"/>
    </source>
</evidence>
<dbReference type="SMART" id="SM00870">
    <property type="entry name" value="Asparaginase"/>
    <property type="match status" value="1"/>
</dbReference>
<dbReference type="AlphaFoldDB" id="A0A9X3WZ03"/>
<dbReference type="PIRSF" id="PIRSF500176">
    <property type="entry name" value="L_ASNase"/>
    <property type="match status" value="1"/>
</dbReference>
<dbReference type="Pfam" id="PF00710">
    <property type="entry name" value="Asparaginase"/>
    <property type="match status" value="1"/>
</dbReference>
<dbReference type="Gene3D" id="3.40.50.1170">
    <property type="entry name" value="L-asparaginase, N-terminal domain"/>
    <property type="match status" value="1"/>
</dbReference>
<evidence type="ECO:0000313" key="7">
    <source>
        <dbReference type="Proteomes" id="UP001151081"/>
    </source>
</evidence>
<feature type="active site" evidence="3">
    <location>
        <position position="85"/>
    </location>
</feature>
<accession>A0A9X3WZ03</accession>
<protein>
    <submittedName>
        <fullName evidence="6">Asparaginase</fullName>
    </submittedName>
</protein>
<dbReference type="PRINTS" id="PR00139">
    <property type="entry name" value="ASNGLNASE"/>
</dbReference>
<dbReference type="InterPro" id="IPR027473">
    <property type="entry name" value="L-asparaginase_C"/>
</dbReference>
<keyword evidence="7" id="KW-1185">Reference proteome</keyword>
<feature type="domain" description="Asparaginase/glutaminase C-terminal" evidence="5">
    <location>
        <begin position="202"/>
        <end position="310"/>
    </location>
</feature>
<dbReference type="PIRSF" id="PIRSF001220">
    <property type="entry name" value="L-ASNase_gatD"/>
    <property type="match status" value="1"/>
</dbReference>
<dbReference type="PANTHER" id="PTHR11707:SF28">
    <property type="entry name" value="60 KDA LYSOPHOSPHOLIPASE"/>
    <property type="match status" value="1"/>
</dbReference>
<feature type="domain" description="L-asparaginase N-terminal" evidence="4">
    <location>
        <begin position="2"/>
        <end position="176"/>
    </location>
</feature>
<evidence type="ECO:0000259" key="5">
    <source>
        <dbReference type="Pfam" id="PF17763"/>
    </source>
</evidence>
<dbReference type="InterPro" id="IPR041725">
    <property type="entry name" value="L-asparaginase_I"/>
</dbReference>
<dbReference type="InterPro" id="IPR040919">
    <property type="entry name" value="Asparaginase_C"/>
</dbReference>
<dbReference type="InterPro" id="IPR006034">
    <property type="entry name" value="Asparaginase/glutaminase-like"/>
</dbReference>
<dbReference type="Proteomes" id="UP001151081">
    <property type="component" value="Unassembled WGS sequence"/>
</dbReference>
<dbReference type="Pfam" id="PF17763">
    <property type="entry name" value="Asparaginase_C"/>
    <property type="match status" value="1"/>
</dbReference>